<comment type="caution">
    <text evidence="1">The sequence shown here is derived from an EMBL/GenBank/DDBJ whole genome shotgun (WGS) entry which is preliminary data.</text>
</comment>
<sequence>MTDDTNYENSQKLSPDAEIVLYELTTTTGATVFFKPGPEMTYLGDTYESVPVSFSTEKRSTEGSPERPTITIGGDDLDLAALKPALFSGFVDGGTLTRHVVELEDVLANNNIKLSSTYRIKQVKDYTRYQINLILAKFSPSAQTTIPYVKYLRPAFTHVQL</sequence>
<evidence type="ECO:0008006" key="3">
    <source>
        <dbReference type="Google" id="ProtNLM"/>
    </source>
</evidence>
<organism evidence="1 2">
    <name type="scientific">Candidatus Dojkabacteria bacterium</name>
    <dbReference type="NCBI Taxonomy" id="2099670"/>
    <lineage>
        <taxon>Bacteria</taxon>
        <taxon>Candidatus Dojkabacteria</taxon>
    </lineage>
</organism>
<accession>A0A5C7J8C6</accession>
<proteinExistence type="predicted"/>
<gene>
    <name evidence="1" type="ORF">E6Q11_02260</name>
</gene>
<dbReference type="EMBL" id="SSDS01000038">
    <property type="protein sequence ID" value="TXG77759.1"/>
    <property type="molecule type" value="Genomic_DNA"/>
</dbReference>
<evidence type="ECO:0000313" key="1">
    <source>
        <dbReference type="EMBL" id="TXG77759.1"/>
    </source>
</evidence>
<evidence type="ECO:0000313" key="2">
    <source>
        <dbReference type="Proteomes" id="UP000321026"/>
    </source>
</evidence>
<reference evidence="1 2" key="1">
    <citation type="submission" date="2018-09" db="EMBL/GenBank/DDBJ databases">
        <title>Metagenome Assembled Genomes from an Advanced Water Purification Facility.</title>
        <authorList>
            <person name="Stamps B.W."/>
            <person name="Spear J.R."/>
        </authorList>
    </citation>
    <scope>NUCLEOTIDE SEQUENCE [LARGE SCALE GENOMIC DNA]</scope>
    <source>
        <strain evidence="1">Bin_63_2</strain>
    </source>
</reference>
<name>A0A5C7J8C6_9BACT</name>
<dbReference type="Proteomes" id="UP000321026">
    <property type="component" value="Unassembled WGS sequence"/>
</dbReference>
<protein>
    <recommendedName>
        <fullName evidence="3">Phage tail protein</fullName>
    </recommendedName>
</protein>
<dbReference type="AlphaFoldDB" id="A0A5C7J8C6"/>